<dbReference type="EMBL" id="QJRE01000083">
    <property type="protein sequence ID" value="NWL44618.1"/>
    <property type="molecule type" value="Genomic_DNA"/>
</dbReference>
<gene>
    <name evidence="2" type="ORF">DM819_01725</name>
</gene>
<evidence type="ECO:0000256" key="1">
    <source>
        <dbReference type="SAM" id="MobiDB-lite"/>
    </source>
</evidence>
<organism evidence="2 3">
    <name type="scientific">Pseudomonas hunanensis</name>
    <dbReference type="NCBI Taxonomy" id="1247546"/>
    <lineage>
        <taxon>Bacteria</taxon>
        <taxon>Pseudomonadati</taxon>
        <taxon>Pseudomonadota</taxon>
        <taxon>Gammaproteobacteria</taxon>
        <taxon>Pseudomonadales</taxon>
        <taxon>Pseudomonadaceae</taxon>
        <taxon>Pseudomonas</taxon>
    </lineage>
</organism>
<dbReference type="AlphaFoldDB" id="A0ABD6MUK3"/>
<dbReference type="Proteomes" id="UP000704738">
    <property type="component" value="Unassembled WGS sequence"/>
</dbReference>
<evidence type="ECO:0008006" key="4">
    <source>
        <dbReference type="Google" id="ProtNLM"/>
    </source>
</evidence>
<reference evidence="2 3" key="1">
    <citation type="submission" date="2018-06" db="EMBL/GenBank/DDBJ databases">
        <title>Bacteria isolated from soil of Wuhan.</title>
        <authorList>
            <person name="Xiang W."/>
            <person name="Huang C."/>
        </authorList>
    </citation>
    <scope>NUCLEOTIDE SEQUENCE [LARGE SCALE GENOMIC DNA]</scope>
    <source>
        <strain evidence="3">xwS4</strain>
    </source>
</reference>
<evidence type="ECO:0000313" key="3">
    <source>
        <dbReference type="Proteomes" id="UP000704738"/>
    </source>
</evidence>
<evidence type="ECO:0000313" key="2">
    <source>
        <dbReference type="EMBL" id="NWL44618.1"/>
    </source>
</evidence>
<accession>A0ABD6MUK3</accession>
<feature type="region of interest" description="Disordered" evidence="1">
    <location>
        <begin position="1"/>
        <end position="29"/>
    </location>
</feature>
<comment type="caution">
    <text evidence="2">The sequence shown here is derived from an EMBL/GenBank/DDBJ whole genome shotgun (WGS) entry which is preliminary data.</text>
</comment>
<proteinExistence type="predicted"/>
<name>A0ABD6MUK3_9PSED</name>
<sequence>MLPTPSKPWLERRPCATPVGADSSANTGRAGAKLRGACFAGKPAPTGHPGWSICSATTKRRLGITLKGWGAKSPLCVLLRRKGQAGRVIHSSKCQCSRTGSPRKRKAVSQCLWSIADMNDRRSLSSCFVPGR</sequence>
<protein>
    <recommendedName>
        <fullName evidence="4">DUF1534 domain-containing protein</fullName>
    </recommendedName>
</protein>